<protein>
    <submittedName>
        <fullName evidence="1">Lambda family phage portal protein</fullName>
    </submittedName>
</protein>
<comment type="caution">
    <text evidence="1">The sequence shown here is derived from an EMBL/GenBank/DDBJ whole genome shotgun (WGS) entry which is preliminary data.</text>
</comment>
<dbReference type="STRING" id="1777138.AWB77_06717"/>
<evidence type="ECO:0000313" key="2">
    <source>
        <dbReference type="Proteomes" id="UP000054903"/>
    </source>
</evidence>
<name>A0A158E8F0_9BURK</name>
<dbReference type="Pfam" id="PF05136">
    <property type="entry name" value="Phage_portal_2"/>
    <property type="match status" value="1"/>
</dbReference>
<reference evidence="1" key="1">
    <citation type="submission" date="2016-01" db="EMBL/GenBank/DDBJ databases">
        <authorList>
            <person name="Peeters C."/>
        </authorList>
    </citation>
    <scope>NUCLEOTIDE SEQUENCE</scope>
    <source>
        <strain evidence="1">LMG 29320</strain>
    </source>
</reference>
<dbReference type="GO" id="GO:0019068">
    <property type="term" value="P:virion assembly"/>
    <property type="evidence" value="ECO:0007669"/>
    <property type="project" value="InterPro"/>
</dbReference>
<dbReference type="OrthoDB" id="622132at2"/>
<dbReference type="NCBIfam" id="TIGR01539">
    <property type="entry name" value="portal_lambda"/>
    <property type="match status" value="1"/>
</dbReference>
<proteinExistence type="predicted"/>
<dbReference type="InterPro" id="IPR006429">
    <property type="entry name" value="Phage_lambda_portal"/>
</dbReference>
<dbReference type="EMBL" id="FCNX02000029">
    <property type="protein sequence ID" value="SAL03139.1"/>
    <property type="molecule type" value="Genomic_DNA"/>
</dbReference>
<dbReference type="AlphaFoldDB" id="A0A158E8F0"/>
<dbReference type="GO" id="GO:0005198">
    <property type="term" value="F:structural molecule activity"/>
    <property type="evidence" value="ECO:0007669"/>
    <property type="project" value="InterPro"/>
</dbReference>
<dbReference type="Proteomes" id="UP000054903">
    <property type="component" value="Unassembled WGS sequence"/>
</dbReference>
<accession>A0A158E8F0</accession>
<evidence type="ECO:0000313" key="1">
    <source>
        <dbReference type="EMBL" id="SAL03139.1"/>
    </source>
</evidence>
<organism evidence="1 2">
    <name type="scientific">Caballeronia fortuita</name>
    <dbReference type="NCBI Taxonomy" id="1777138"/>
    <lineage>
        <taxon>Bacteria</taxon>
        <taxon>Pseudomonadati</taxon>
        <taxon>Pseudomonadota</taxon>
        <taxon>Betaproteobacteria</taxon>
        <taxon>Burkholderiales</taxon>
        <taxon>Burkholderiaceae</taxon>
        <taxon>Caballeronia</taxon>
    </lineage>
</organism>
<gene>
    <name evidence="1" type="ORF">AWB77_06717</name>
</gene>
<keyword evidence="2" id="KW-1185">Reference proteome</keyword>
<dbReference type="RefSeq" id="WP_061138676.1">
    <property type="nucleotide sequence ID" value="NZ_FCNX02000029.1"/>
</dbReference>
<sequence length="519" mass="57382">MALFDFIRSRAGLPVAARAPAPDARPARAMRAAARAIRSAFSFNAASSDRLNGTIPAALPADWVITRNYRPLVARSREQAMNNDYAKAFLRMCRQNIVGPNGIVMKAAFKKADNTLDADVNAALKDAFEEWGHKLNADVSGGQSWRSMQGAAAVSAGQDGEFFFRIVTGKDAGPWGFALQVIDPLRVPIDYNVDNYNQKNFIRHGIEFNRYGRPLNYHLTTVDDGEAEYQYAGVGYITVPASEMIHGFRRDLVGQKRGLPWMATALFRLRHIIGFEDAAIVNARVGASKMGFIQWKEGQGPQDDEADPDMEIDAEPGAFPVLPDGAEVSPWLPQYPSGEFLPVFKTLLRGATAGMGVAYNNLANDLEGVNFSSIRQGTLDEREHWKELQEWLTEDLVQPVFEAWLKYSLLAGRIKVKGKPLSPVLFADLKKAVSWQPRRWQWIDPSADVAAAVDSKNNLLTTPSRIIREWGGDPNEVFAEYAADIKAMEAAGIDEKYILAAMNQKLVQPVNSQGSHPNS</sequence>